<dbReference type="InParanoid" id="M4B6A2"/>
<evidence type="ECO:0000313" key="1">
    <source>
        <dbReference type="EnsemblProtists" id="HpaP801803"/>
    </source>
</evidence>
<accession>M4B6A2</accession>
<dbReference type="EnsemblProtists" id="HpaT801803">
    <property type="protein sequence ID" value="HpaP801803"/>
    <property type="gene ID" value="HpaG801803"/>
</dbReference>
<dbReference type="Proteomes" id="UP000011713">
    <property type="component" value="Unassembled WGS sequence"/>
</dbReference>
<proteinExistence type="predicted"/>
<reference evidence="1" key="2">
    <citation type="submission" date="2015-06" db="UniProtKB">
        <authorList>
            <consortium name="EnsemblProtists"/>
        </authorList>
    </citation>
    <scope>IDENTIFICATION</scope>
    <source>
        <strain evidence="1">Emoy2</strain>
    </source>
</reference>
<keyword evidence="2" id="KW-1185">Reference proteome</keyword>
<dbReference type="HOGENOM" id="CLU_2676360_0_0_1"/>
<dbReference type="VEuPathDB" id="FungiDB:HpaG801803"/>
<dbReference type="EMBL" id="JH598543">
    <property type="status" value="NOT_ANNOTATED_CDS"/>
    <property type="molecule type" value="Genomic_DNA"/>
</dbReference>
<reference evidence="2" key="1">
    <citation type="journal article" date="2010" name="Science">
        <title>Signatures of adaptation to obligate biotrophy in the Hyaloperonospora arabidopsidis genome.</title>
        <authorList>
            <person name="Baxter L."/>
            <person name="Tripathy S."/>
            <person name="Ishaque N."/>
            <person name="Boot N."/>
            <person name="Cabral A."/>
            <person name="Kemen E."/>
            <person name="Thines M."/>
            <person name="Ah-Fong A."/>
            <person name="Anderson R."/>
            <person name="Badejoko W."/>
            <person name="Bittner-Eddy P."/>
            <person name="Boore J.L."/>
            <person name="Chibucos M.C."/>
            <person name="Coates M."/>
            <person name="Dehal P."/>
            <person name="Delehaunty K."/>
            <person name="Dong S."/>
            <person name="Downton P."/>
            <person name="Dumas B."/>
            <person name="Fabro G."/>
            <person name="Fronick C."/>
            <person name="Fuerstenberg S.I."/>
            <person name="Fulton L."/>
            <person name="Gaulin E."/>
            <person name="Govers F."/>
            <person name="Hughes L."/>
            <person name="Humphray S."/>
            <person name="Jiang R.H."/>
            <person name="Judelson H."/>
            <person name="Kamoun S."/>
            <person name="Kyung K."/>
            <person name="Meijer H."/>
            <person name="Minx P."/>
            <person name="Morris P."/>
            <person name="Nelson J."/>
            <person name="Phuntumart V."/>
            <person name="Qutob D."/>
            <person name="Rehmany A."/>
            <person name="Rougon-Cardoso A."/>
            <person name="Ryden P."/>
            <person name="Torto-Alalibo T."/>
            <person name="Studholme D."/>
            <person name="Wang Y."/>
            <person name="Win J."/>
            <person name="Wood J."/>
            <person name="Clifton S.W."/>
            <person name="Rogers J."/>
            <person name="Van den Ackerveken G."/>
            <person name="Jones J.D."/>
            <person name="McDowell J.M."/>
            <person name="Beynon J."/>
            <person name="Tyler B.M."/>
        </authorList>
    </citation>
    <scope>NUCLEOTIDE SEQUENCE [LARGE SCALE GENOMIC DNA]</scope>
    <source>
        <strain evidence="2">Emoy2</strain>
    </source>
</reference>
<evidence type="ECO:0000313" key="2">
    <source>
        <dbReference type="Proteomes" id="UP000011713"/>
    </source>
</evidence>
<sequence>MAAAAAALPRAQRDQARPSGVAPFLLHLVKESKWERRSVVFAQVVARALLVMHDWTVWGETVLQMCLIFGMQDRL</sequence>
<organism evidence="1 2">
    <name type="scientific">Hyaloperonospora arabidopsidis (strain Emoy2)</name>
    <name type="common">Downy mildew agent</name>
    <name type="synonym">Peronospora arabidopsidis</name>
    <dbReference type="NCBI Taxonomy" id="559515"/>
    <lineage>
        <taxon>Eukaryota</taxon>
        <taxon>Sar</taxon>
        <taxon>Stramenopiles</taxon>
        <taxon>Oomycota</taxon>
        <taxon>Peronosporomycetes</taxon>
        <taxon>Peronosporales</taxon>
        <taxon>Peronosporaceae</taxon>
        <taxon>Hyaloperonospora</taxon>
    </lineage>
</organism>
<name>M4B6A2_HYAAE</name>
<protein>
    <submittedName>
        <fullName evidence="1">Uncharacterized protein</fullName>
    </submittedName>
</protein>
<dbReference type="AlphaFoldDB" id="M4B6A2"/>